<dbReference type="SMART" id="SM00368">
    <property type="entry name" value="LRR_RI"/>
    <property type="match status" value="3"/>
</dbReference>
<dbReference type="OrthoDB" id="120976at2759"/>
<sequence length="465" mass="52699">MEKYGSATMNFSKTDQKPLPTNFDEFIPWACRALQESFYPIITRSTQHTLDTSTTKGKKDKTLENELNDIESEFSDKETGSDDYYNNMNNINIEAVYDSNNLLHQLKFIKNNKVPRHLLKLISLITRFHPQLTGININKGLNHEGLYEISKMVASSFITEVILDGTIIKEGNFYLLVEKKSYLKYLSLARCNINDTILKELTARLIHPLPMSRVLSVLNLSSNKITNNGAKYLGEMLETNRQLAYLNLAGNMISDTGAESILNSLVEFPLSIDNIIASKTRKYNYLKEKNNLVKKTVEEMLYIELNKMSSKSKSDQKGPAFMRKQKESRIRESTLRYKHREESYAELAESAVNAQMGPFMDPYSSENLISRNGTLYCLGNNILCYLSLAYNDLTNLSVKKLYSVLNTQHNLNRTPRGLVNVCIDGNDMTDSDPDLAKIDLIIDRGLTAELPVVTTTSKKKGGSTK</sequence>
<dbReference type="Proteomes" id="UP000494106">
    <property type="component" value="Unassembled WGS sequence"/>
</dbReference>
<organism evidence="1 2">
    <name type="scientific">Arctia plantaginis</name>
    <name type="common">Wood tiger moth</name>
    <name type="synonym">Phalaena plantaginis</name>
    <dbReference type="NCBI Taxonomy" id="874455"/>
    <lineage>
        <taxon>Eukaryota</taxon>
        <taxon>Metazoa</taxon>
        <taxon>Ecdysozoa</taxon>
        <taxon>Arthropoda</taxon>
        <taxon>Hexapoda</taxon>
        <taxon>Insecta</taxon>
        <taxon>Pterygota</taxon>
        <taxon>Neoptera</taxon>
        <taxon>Endopterygota</taxon>
        <taxon>Lepidoptera</taxon>
        <taxon>Glossata</taxon>
        <taxon>Ditrysia</taxon>
        <taxon>Noctuoidea</taxon>
        <taxon>Erebidae</taxon>
        <taxon>Arctiinae</taxon>
        <taxon>Arctia</taxon>
    </lineage>
</organism>
<dbReference type="EMBL" id="CADEBC010000518">
    <property type="protein sequence ID" value="CAB3242663.1"/>
    <property type="molecule type" value="Genomic_DNA"/>
</dbReference>
<proteinExistence type="predicted"/>
<keyword evidence="2" id="KW-1185">Reference proteome</keyword>
<dbReference type="Gene3D" id="3.80.10.10">
    <property type="entry name" value="Ribonuclease Inhibitor"/>
    <property type="match status" value="1"/>
</dbReference>
<dbReference type="PANTHER" id="PTHR46984">
    <property type="entry name" value="LEUCINE-RICH REPEAT-CONTAINING PROTEIN 71"/>
    <property type="match status" value="1"/>
</dbReference>
<dbReference type="InterPro" id="IPR053040">
    <property type="entry name" value="LRR-containing_protein_71"/>
</dbReference>
<dbReference type="PANTHER" id="PTHR46984:SF1">
    <property type="entry name" value="LEUCINE-RICH REPEAT-CONTAINING PROTEIN 71"/>
    <property type="match status" value="1"/>
</dbReference>
<dbReference type="SUPFAM" id="SSF52047">
    <property type="entry name" value="RNI-like"/>
    <property type="match status" value="1"/>
</dbReference>
<accession>A0A8S1A7S3</accession>
<dbReference type="AlphaFoldDB" id="A0A8S1A7S3"/>
<dbReference type="Pfam" id="PF13516">
    <property type="entry name" value="LRR_6"/>
    <property type="match status" value="3"/>
</dbReference>
<evidence type="ECO:0000313" key="1">
    <source>
        <dbReference type="EMBL" id="CAB3242663.1"/>
    </source>
</evidence>
<reference evidence="1 2" key="1">
    <citation type="submission" date="2020-04" db="EMBL/GenBank/DDBJ databases">
        <authorList>
            <person name="Wallbank WR R."/>
            <person name="Pardo Diaz C."/>
            <person name="Kozak K."/>
            <person name="Martin S."/>
            <person name="Jiggins C."/>
            <person name="Moest M."/>
            <person name="Warren A I."/>
            <person name="Byers J.R.P. K."/>
            <person name="Montejo-Kovacevich G."/>
            <person name="Yen C E."/>
        </authorList>
    </citation>
    <scope>NUCLEOTIDE SEQUENCE [LARGE SCALE GENOMIC DNA]</scope>
</reference>
<dbReference type="InterPro" id="IPR001611">
    <property type="entry name" value="Leu-rich_rpt"/>
</dbReference>
<protein>
    <recommendedName>
        <fullName evidence="3">Leucine-rich repeat-containing protein 71</fullName>
    </recommendedName>
</protein>
<comment type="caution">
    <text evidence="1">The sequence shown here is derived from an EMBL/GenBank/DDBJ whole genome shotgun (WGS) entry which is preliminary data.</text>
</comment>
<evidence type="ECO:0000313" key="2">
    <source>
        <dbReference type="Proteomes" id="UP000494106"/>
    </source>
</evidence>
<evidence type="ECO:0008006" key="3">
    <source>
        <dbReference type="Google" id="ProtNLM"/>
    </source>
</evidence>
<name>A0A8S1A7S3_ARCPL</name>
<dbReference type="InterPro" id="IPR032675">
    <property type="entry name" value="LRR_dom_sf"/>
</dbReference>
<gene>
    <name evidence="1" type="ORF">APLA_LOCUS9120</name>
</gene>